<evidence type="ECO:0008006" key="6">
    <source>
        <dbReference type="Google" id="ProtNLM"/>
    </source>
</evidence>
<dbReference type="InterPro" id="IPR006921">
    <property type="entry name" value="Interferon-rel_develop_reg_C"/>
</dbReference>
<organism evidence="5">
    <name type="scientific">Vannella robusta</name>
    <dbReference type="NCBI Taxonomy" id="1487602"/>
    <lineage>
        <taxon>Eukaryota</taxon>
        <taxon>Amoebozoa</taxon>
        <taxon>Discosea</taxon>
        <taxon>Flabellinia</taxon>
        <taxon>Vannellidae</taxon>
        <taxon>Vannella</taxon>
    </lineage>
</organism>
<gene>
    <name evidence="5" type="ORF">VSP0166_LOCUS7300</name>
</gene>
<dbReference type="EMBL" id="HBKP01010345">
    <property type="protein sequence ID" value="CAE2216270.1"/>
    <property type="molecule type" value="Transcribed_RNA"/>
</dbReference>
<reference evidence="5" key="1">
    <citation type="submission" date="2021-01" db="EMBL/GenBank/DDBJ databases">
        <authorList>
            <person name="Corre E."/>
            <person name="Pelletier E."/>
            <person name="Niang G."/>
            <person name="Scheremetjew M."/>
            <person name="Finn R."/>
            <person name="Kale V."/>
            <person name="Holt S."/>
            <person name="Cochrane G."/>
            <person name="Meng A."/>
            <person name="Brown T."/>
            <person name="Cohen L."/>
        </authorList>
    </citation>
    <scope>NUCLEOTIDE SEQUENCE</scope>
    <source>
        <strain evidence="5">DIVA3 518/3/11/1/6</strain>
    </source>
</reference>
<dbReference type="PANTHER" id="PTHR12354">
    <property type="entry name" value="INTERFERON-RELATED DEVELOPMENTAL REGULATOR"/>
    <property type="match status" value="1"/>
</dbReference>
<comment type="similarity">
    <text evidence="1">Belongs to the IFRD family.</text>
</comment>
<protein>
    <recommendedName>
        <fullName evidence="6">Interferon-related developmental regulator N-terminal domain-containing protein</fullName>
    </recommendedName>
</protein>
<dbReference type="Pfam" id="PF04836">
    <property type="entry name" value="IFRD_C"/>
    <property type="match status" value="1"/>
</dbReference>
<dbReference type="InterPro" id="IPR039777">
    <property type="entry name" value="IFRD"/>
</dbReference>
<evidence type="ECO:0000256" key="2">
    <source>
        <dbReference type="SAM" id="MobiDB-lite"/>
    </source>
</evidence>
<dbReference type="Gene3D" id="1.25.10.10">
    <property type="entry name" value="Leucine-rich Repeat Variant"/>
    <property type="match status" value="1"/>
</dbReference>
<dbReference type="SUPFAM" id="SSF48371">
    <property type="entry name" value="ARM repeat"/>
    <property type="match status" value="1"/>
</dbReference>
<name>A0A7S4I201_9EUKA</name>
<feature type="compositionally biased region" description="Basic and acidic residues" evidence="2">
    <location>
        <begin position="368"/>
        <end position="384"/>
    </location>
</feature>
<evidence type="ECO:0000259" key="3">
    <source>
        <dbReference type="Pfam" id="PF04836"/>
    </source>
</evidence>
<feature type="domain" description="Interferon-related developmental regulator C-terminal" evidence="3">
    <location>
        <begin position="343"/>
        <end position="386"/>
    </location>
</feature>
<sequence>MHGRAVSQSKPKATSFSTFSKDYMKNLSAVSSLESTEGIVSENSFAAALDGLLEKSAGVREKSFLQCAGLLQAFSVPEWSLESNQVTLMEGIKKGFRSSSTERCLAARTAALYGISLGTESEPFFEGLKSSFEALISGSSDPLVKAEGVFSWATLAFIVGDTAENVEFIEKCMNWLPSASSVFQIAILNSIAFCCSSLPTPTVNNTLVPKHAKTIGSHVAPSFDISVRIAAAQLVSLFFEFYRDGHEMNDNDYDPYVLDGFMDVTQIIEDLENVKAKNKTEQKRMNILFAGYGASIEQGFCPFTEEITLHHTTSNYTDWCSIIQIEWFRDYLQGGFHSHLVSNELLHQIFDIDPSLFVNKVKISKEDKRDYKSKNSFANKERSKEKRRNQRKGIKNDDD</sequence>
<evidence type="ECO:0000259" key="4">
    <source>
        <dbReference type="Pfam" id="PF05004"/>
    </source>
</evidence>
<proteinExistence type="inferred from homology"/>
<dbReference type="PANTHER" id="PTHR12354:SF1">
    <property type="entry name" value="INTERFERON-RELATED DEVELOPMENTAL REGULATOR 1"/>
    <property type="match status" value="1"/>
</dbReference>
<dbReference type="Pfam" id="PF05004">
    <property type="entry name" value="IFRD"/>
    <property type="match status" value="1"/>
</dbReference>
<evidence type="ECO:0000256" key="1">
    <source>
        <dbReference type="ARBA" id="ARBA00008828"/>
    </source>
</evidence>
<evidence type="ECO:0000313" key="5">
    <source>
        <dbReference type="EMBL" id="CAE2216270.1"/>
    </source>
</evidence>
<feature type="domain" description="Interferon-related developmental regulator N-terminal" evidence="4">
    <location>
        <begin position="31"/>
        <end position="273"/>
    </location>
</feature>
<dbReference type="InterPro" id="IPR016024">
    <property type="entry name" value="ARM-type_fold"/>
</dbReference>
<dbReference type="InterPro" id="IPR011989">
    <property type="entry name" value="ARM-like"/>
</dbReference>
<dbReference type="InterPro" id="IPR007701">
    <property type="entry name" value="Interferon-rel_develop_reg_N"/>
</dbReference>
<dbReference type="AlphaFoldDB" id="A0A7S4I201"/>
<accession>A0A7S4I201</accession>
<feature type="region of interest" description="Disordered" evidence="2">
    <location>
        <begin position="368"/>
        <end position="399"/>
    </location>
</feature>